<dbReference type="SUPFAM" id="SSF53474">
    <property type="entry name" value="alpha/beta-Hydrolases"/>
    <property type="match status" value="1"/>
</dbReference>
<dbReference type="SMART" id="SM00939">
    <property type="entry name" value="PepX_C"/>
    <property type="match status" value="1"/>
</dbReference>
<dbReference type="Pfam" id="PF08530">
    <property type="entry name" value="PepX_C"/>
    <property type="match status" value="1"/>
</dbReference>
<dbReference type="SUPFAM" id="SSF49785">
    <property type="entry name" value="Galactose-binding domain-like"/>
    <property type="match status" value="1"/>
</dbReference>
<gene>
    <name evidence="4" type="ORF">ACFOKA_08105</name>
</gene>
<keyword evidence="5" id="KW-1185">Reference proteome</keyword>
<dbReference type="Gene3D" id="1.10.3020.10">
    <property type="entry name" value="alpha-amino acid ester hydrolase ( Helical cap domain)"/>
    <property type="match status" value="1"/>
</dbReference>
<dbReference type="PANTHER" id="PTHR43056">
    <property type="entry name" value="PEPTIDASE S9 PROLYL OLIGOPEPTIDASE"/>
    <property type="match status" value="1"/>
</dbReference>
<protein>
    <submittedName>
        <fullName evidence="4">CocE/NonD family hydrolase</fullName>
    </submittedName>
</protein>
<dbReference type="RefSeq" id="WP_194215326.1">
    <property type="nucleotide sequence ID" value="NZ_CP061205.1"/>
</dbReference>
<name>A0ABV7D4D8_9PROT</name>
<dbReference type="PANTHER" id="PTHR43056:SF10">
    <property type="entry name" value="COCE_NOND FAMILY, PUTATIVE (AFU_ORTHOLOGUE AFUA_7G00600)-RELATED"/>
    <property type="match status" value="1"/>
</dbReference>
<feature type="signal peptide" evidence="2">
    <location>
        <begin position="1"/>
        <end position="25"/>
    </location>
</feature>
<dbReference type="InterPro" id="IPR005674">
    <property type="entry name" value="CocE/Ser_esterase"/>
</dbReference>
<dbReference type="InterPro" id="IPR050585">
    <property type="entry name" value="Xaa-Pro_dipeptidyl-ppase/CocE"/>
</dbReference>
<evidence type="ECO:0000313" key="5">
    <source>
        <dbReference type="Proteomes" id="UP001595444"/>
    </source>
</evidence>
<dbReference type="InterPro" id="IPR000383">
    <property type="entry name" value="Xaa-Pro-like_dom"/>
</dbReference>
<keyword evidence="2" id="KW-0732">Signal</keyword>
<dbReference type="InterPro" id="IPR013736">
    <property type="entry name" value="Xaa-Pro_dipept_C"/>
</dbReference>
<accession>A0ABV7D4D8</accession>
<dbReference type="Proteomes" id="UP001595444">
    <property type="component" value="Unassembled WGS sequence"/>
</dbReference>
<sequence length="588" mass="66514">MQRLIFKVLMFAALVAPAYLHGAYAADPIHFGNKSVIPEYNVMVPMRDGVRLSTDIYRPAKPGKYPVILTRDTYDNGSRDQDIAEGYTWAERGYVFIHQDVRGRYDSDGGQHYPYKYEAEDGYDTQVWAGEQPWSNGKVGMMGGSYLASVQWLSAPLRAPSLTALAPRMTPYNYYQDVAYTGGAFQLSSRIGWAALISGRTNQIRHYDWDEKLLHLPLKTLDKAIGHDLPHFRDWLAHPSHDEYWMEYNVEAQADQIDVPAYNIAGWYDVFLRGNLTSFADMGKKARSEKNRHAQKLIIGPWPHTAAPSAKLGELDFTDAAVVSFDDIHIKWFDYWLKGTENGVLNEAPVRLFVMGENKWRDEQEWPLARTQYTKYYFNSKGSANSAQGNGTLSTEKPEAKKGHDQFVYDPNNPVPTLGGNLMFKTTPAGPYDQAALEERKDILVYTTGPLEADTEVTGPIEVTLYAASSALDTDFTAKLVDVHPDGKAYNLADGIIRARHRESFKSEKLLTPGKVYEYTIDLWATSNLFKKGHKIRVDISSSNFPRFDRNPNTGHKFAEDAEIQTAEQTIYHTAEYPSYITLPIIPR</sequence>
<reference evidence="5" key="1">
    <citation type="journal article" date="2019" name="Int. J. Syst. Evol. Microbiol.">
        <title>The Global Catalogue of Microorganisms (GCM) 10K type strain sequencing project: providing services to taxonomists for standard genome sequencing and annotation.</title>
        <authorList>
            <consortium name="The Broad Institute Genomics Platform"/>
            <consortium name="The Broad Institute Genome Sequencing Center for Infectious Disease"/>
            <person name="Wu L."/>
            <person name="Ma J."/>
        </authorList>
    </citation>
    <scope>NUCLEOTIDE SEQUENCE [LARGE SCALE GENOMIC DNA]</scope>
    <source>
        <strain evidence="5">KCTC 62164</strain>
    </source>
</reference>
<dbReference type="Pfam" id="PF02129">
    <property type="entry name" value="Peptidase_S15"/>
    <property type="match status" value="1"/>
</dbReference>
<feature type="chain" id="PRO_5046279723" evidence="2">
    <location>
        <begin position="26"/>
        <end position="588"/>
    </location>
</feature>
<evidence type="ECO:0000256" key="2">
    <source>
        <dbReference type="SAM" id="SignalP"/>
    </source>
</evidence>
<dbReference type="EMBL" id="JBHRSL010000004">
    <property type="protein sequence ID" value="MFC3051864.1"/>
    <property type="molecule type" value="Genomic_DNA"/>
</dbReference>
<feature type="domain" description="Xaa-Pro dipeptidyl-peptidase C-terminal" evidence="3">
    <location>
        <begin position="330"/>
        <end position="582"/>
    </location>
</feature>
<keyword evidence="1 4" id="KW-0378">Hydrolase</keyword>
<organism evidence="4 5">
    <name type="scientific">Kordiimonas pumila</name>
    <dbReference type="NCBI Taxonomy" id="2161677"/>
    <lineage>
        <taxon>Bacteria</taxon>
        <taxon>Pseudomonadati</taxon>
        <taxon>Pseudomonadota</taxon>
        <taxon>Alphaproteobacteria</taxon>
        <taxon>Kordiimonadales</taxon>
        <taxon>Kordiimonadaceae</taxon>
        <taxon>Kordiimonas</taxon>
    </lineage>
</organism>
<dbReference type="Gene3D" id="3.40.50.1820">
    <property type="entry name" value="alpha/beta hydrolase"/>
    <property type="match status" value="1"/>
</dbReference>
<comment type="caution">
    <text evidence="4">The sequence shown here is derived from an EMBL/GenBank/DDBJ whole genome shotgun (WGS) entry which is preliminary data.</text>
</comment>
<dbReference type="Gene3D" id="2.60.120.260">
    <property type="entry name" value="Galactose-binding domain-like"/>
    <property type="match status" value="1"/>
</dbReference>
<dbReference type="NCBIfam" id="TIGR00976">
    <property type="entry name" value="CocE_NonD"/>
    <property type="match status" value="1"/>
</dbReference>
<evidence type="ECO:0000259" key="3">
    <source>
        <dbReference type="SMART" id="SM00939"/>
    </source>
</evidence>
<dbReference type="InterPro" id="IPR008979">
    <property type="entry name" value="Galactose-bd-like_sf"/>
</dbReference>
<dbReference type="GO" id="GO:0016787">
    <property type="term" value="F:hydrolase activity"/>
    <property type="evidence" value="ECO:0007669"/>
    <property type="project" value="UniProtKB-KW"/>
</dbReference>
<evidence type="ECO:0000313" key="4">
    <source>
        <dbReference type="EMBL" id="MFC3051864.1"/>
    </source>
</evidence>
<dbReference type="InterPro" id="IPR029058">
    <property type="entry name" value="AB_hydrolase_fold"/>
</dbReference>
<evidence type="ECO:0000256" key="1">
    <source>
        <dbReference type="ARBA" id="ARBA00022801"/>
    </source>
</evidence>
<proteinExistence type="predicted"/>